<sequence>MIVLRRLETFCDICRAYIPTCEDSRKFISISICFSSACRRNCLIDMPSVLFVLTSADKITVDIPTGWYLPEAAHPYYAIVPYASIEFASPKGPNPPVDERSVKDYADDEESTKFWNDPTVKEKLAKCRHLVDIEVHNYDAVFYVGGHGPVIDLASDELNRVISSRLWNEGKIVSAVCHGPAALAQTTDSNGKSVFAGRTATGFSNAEEDTMGEIRKKLPFLLENKIKELGGNYVKADAPWGEKVVVDGKLITGQNPASARGVGQAILKALGLP</sequence>
<organism evidence="7 8">
    <name type="scientific">Agrocybe pediades</name>
    <dbReference type="NCBI Taxonomy" id="84607"/>
    <lineage>
        <taxon>Eukaryota</taxon>
        <taxon>Fungi</taxon>
        <taxon>Dikarya</taxon>
        <taxon>Basidiomycota</taxon>
        <taxon>Agaricomycotina</taxon>
        <taxon>Agaricomycetes</taxon>
        <taxon>Agaricomycetidae</taxon>
        <taxon>Agaricales</taxon>
        <taxon>Agaricineae</taxon>
        <taxon>Strophariaceae</taxon>
        <taxon>Agrocybe</taxon>
    </lineage>
</organism>
<dbReference type="InterPro" id="IPR002818">
    <property type="entry name" value="DJ-1/PfpI"/>
</dbReference>
<evidence type="ECO:0000259" key="6">
    <source>
        <dbReference type="Pfam" id="PF01965"/>
    </source>
</evidence>
<reference evidence="7 8" key="1">
    <citation type="submission" date="2019-12" db="EMBL/GenBank/DDBJ databases">
        <authorList>
            <person name="Floudas D."/>
            <person name="Bentzer J."/>
            <person name="Ahren D."/>
            <person name="Johansson T."/>
            <person name="Persson P."/>
            <person name="Tunlid A."/>
        </authorList>
    </citation>
    <scope>NUCLEOTIDE SEQUENCE [LARGE SCALE GENOMIC DNA]</scope>
    <source>
        <strain evidence="7 8">CBS 102.39</strain>
    </source>
</reference>
<dbReference type="EC" id="4.2.1.130" evidence="1"/>
<dbReference type="GO" id="GO:0019172">
    <property type="term" value="F:glyoxalase III activity"/>
    <property type="evidence" value="ECO:0007669"/>
    <property type="project" value="UniProtKB-EC"/>
</dbReference>
<dbReference type="AlphaFoldDB" id="A0A8H4QTC6"/>
<evidence type="ECO:0000256" key="3">
    <source>
        <dbReference type="ARBA" id="ARBA00023239"/>
    </source>
</evidence>
<dbReference type="CDD" id="cd03141">
    <property type="entry name" value="GATase1_Hsp31_like"/>
    <property type="match status" value="1"/>
</dbReference>
<comment type="catalytic activity">
    <reaction evidence="5">
        <text>methylglyoxal + H2O = (R)-lactate + H(+)</text>
        <dbReference type="Rhea" id="RHEA:27754"/>
        <dbReference type="ChEBI" id="CHEBI:15377"/>
        <dbReference type="ChEBI" id="CHEBI:15378"/>
        <dbReference type="ChEBI" id="CHEBI:16004"/>
        <dbReference type="ChEBI" id="CHEBI:17158"/>
        <dbReference type="EC" id="4.2.1.130"/>
    </reaction>
</comment>
<feature type="domain" description="DJ-1/PfpI" evidence="6">
    <location>
        <begin position="130"/>
        <end position="268"/>
    </location>
</feature>
<gene>
    <name evidence="7" type="ORF">D9613_008539</name>
</gene>
<dbReference type="PANTHER" id="PTHR48094:SF11">
    <property type="entry name" value="GLUTATHIONE-INDEPENDENT GLYOXALASE HSP31-RELATED"/>
    <property type="match status" value="1"/>
</dbReference>
<protein>
    <recommendedName>
        <fullName evidence="1">D-lactate dehydratase</fullName>
        <ecNumber evidence="1">4.2.1.130</ecNumber>
    </recommendedName>
</protein>
<comment type="similarity">
    <text evidence="4">Belongs to the peptidase C56 family. HSP31-like subfamily.</text>
</comment>
<dbReference type="PANTHER" id="PTHR48094">
    <property type="entry name" value="PROTEIN/NUCLEIC ACID DEGLYCASE DJ-1-RELATED"/>
    <property type="match status" value="1"/>
</dbReference>
<proteinExistence type="inferred from homology"/>
<evidence type="ECO:0000256" key="1">
    <source>
        <dbReference type="ARBA" id="ARBA00013134"/>
    </source>
</evidence>
<keyword evidence="2" id="KW-0346">Stress response</keyword>
<evidence type="ECO:0000313" key="8">
    <source>
        <dbReference type="Proteomes" id="UP000521872"/>
    </source>
</evidence>
<dbReference type="InterPro" id="IPR050325">
    <property type="entry name" value="Prot/Nucl_acid_deglycase"/>
</dbReference>
<dbReference type="Proteomes" id="UP000521872">
    <property type="component" value="Unassembled WGS sequence"/>
</dbReference>
<evidence type="ECO:0000256" key="2">
    <source>
        <dbReference type="ARBA" id="ARBA00023016"/>
    </source>
</evidence>
<evidence type="ECO:0000256" key="4">
    <source>
        <dbReference type="ARBA" id="ARBA00038493"/>
    </source>
</evidence>
<dbReference type="GO" id="GO:0005737">
    <property type="term" value="C:cytoplasm"/>
    <property type="evidence" value="ECO:0007669"/>
    <property type="project" value="TreeGrafter"/>
</dbReference>
<dbReference type="Gene3D" id="3.40.50.880">
    <property type="match status" value="1"/>
</dbReference>
<evidence type="ECO:0000313" key="7">
    <source>
        <dbReference type="EMBL" id="KAF4616584.1"/>
    </source>
</evidence>
<evidence type="ECO:0000256" key="5">
    <source>
        <dbReference type="ARBA" id="ARBA00048082"/>
    </source>
</evidence>
<keyword evidence="8" id="KW-1185">Reference proteome</keyword>
<dbReference type="Pfam" id="PF01965">
    <property type="entry name" value="DJ-1_PfpI"/>
    <property type="match status" value="1"/>
</dbReference>
<dbReference type="InterPro" id="IPR029062">
    <property type="entry name" value="Class_I_gatase-like"/>
</dbReference>
<keyword evidence="3" id="KW-0456">Lyase</keyword>
<comment type="caution">
    <text evidence="7">The sequence shown here is derived from an EMBL/GenBank/DDBJ whole genome shotgun (WGS) entry which is preliminary data.</text>
</comment>
<name>A0A8H4QTC6_9AGAR</name>
<dbReference type="GO" id="GO:0019243">
    <property type="term" value="P:methylglyoxal catabolic process to D-lactate via S-lactoyl-glutathione"/>
    <property type="evidence" value="ECO:0007669"/>
    <property type="project" value="TreeGrafter"/>
</dbReference>
<accession>A0A8H4QTC6</accession>
<dbReference type="EMBL" id="JAACJL010000031">
    <property type="protein sequence ID" value="KAF4616584.1"/>
    <property type="molecule type" value="Genomic_DNA"/>
</dbReference>
<dbReference type="SUPFAM" id="SSF52317">
    <property type="entry name" value="Class I glutamine amidotransferase-like"/>
    <property type="match status" value="1"/>
</dbReference>